<dbReference type="EMBL" id="NQVN01000016">
    <property type="protein sequence ID" value="PIO97628.1"/>
    <property type="molecule type" value="Genomic_DNA"/>
</dbReference>
<gene>
    <name evidence="1" type="ORF">CJ014_19385</name>
</gene>
<sequence>MIPSDNFRKIWFGCADRPQMFRLFDRHAKQPRRLAADATPLYAGEWFELGQSECDYMLDLLPPLWMRGGMFALREFMIGAVSSVFFTISINDRVRHFHGYCDLSQRQEAERMRQAIVTRESRPERAMSEVERLEHIWSDTRDAYRGYADETWPLAVRGERWVMVYSSKPQGDAKLLTDLTEAEIVAKLPIHYRPVNQALAA</sequence>
<dbReference type="RefSeq" id="WP_100082149.1">
    <property type="nucleotide sequence ID" value="NZ_NQVN01000016.1"/>
</dbReference>
<dbReference type="OrthoDB" id="8136593at2"/>
<reference evidence="1 2" key="1">
    <citation type="submission" date="2017-08" db="EMBL/GenBank/DDBJ databases">
        <title>Pleomorphomonas carboxidotrophicus sp. nov., a new mesophilic hydrogenogenic carboxidotroph.</title>
        <authorList>
            <person name="Esquivel-Elizondo S."/>
            <person name="Krajmalnik-Brown R."/>
            <person name="Maldonado J."/>
        </authorList>
    </citation>
    <scope>NUCLEOTIDE SEQUENCE [LARGE SCALE GENOMIC DNA]</scope>
    <source>
        <strain evidence="1 2">SVCO-16</strain>
    </source>
</reference>
<keyword evidence="2" id="KW-1185">Reference proteome</keyword>
<evidence type="ECO:0000313" key="2">
    <source>
        <dbReference type="Proteomes" id="UP000231070"/>
    </source>
</evidence>
<organism evidence="1 2">
    <name type="scientific">Pleomorphomonas carboxyditropha</name>
    <dbReference type="NCBI Taxonomy" id="2023338"/>
    <lineage>
        <taxon>Bacteria</taxon>
        <taxon>Pseudomonadati</taxon>
        <taxon>Pseudomonadota</taxon>
        <taxon>Alphaproteobacteria</taxon>
        <taxon>Hyphomicrobiales</taxon>
        <taxon>Pleomorphomonadaceae</taxon>
        <taxon>Pleomorphomonas</taxon>
    </lineage>
</organism>
<dbReference type="InterPro" id="IPR009862">
    <property type="entry name" value="DUF1419"/>
</dbReference>
<name>A0A2G9WSD5_9HYPH</name>
<dbReference type="Proteomes" id="UP000231070">
    <property type="component" value="Unassembled WGS sequence"/>
</dbReference>
<evidence type="ECO:0008006" key="3">
    <source>
        <dbReference type="Google" id="ProtNLM"/>
    </source>
</evidence>
<dbReference type="AlphaFoldDB" id="A0A2G9WSD5"/>
<accession>A0A2G9WSD5</accession>
<comment type="caution">
    <text evidence="1">The sequence shown here is derived from an EMBL/GenBank/DDBJ whole genome shotgun (WGS) entry which is preliminary data.</text>
</comment>
<protein>
    <recommendedName>
        <fullName evidence="3">DUF1419 domain-containing protein</fullName>
    </recommendedName>
</protein>
<dbReference type="Pfam" id="PF07215">
    <property type="entry name" value="DUF1419"/>
    <property type="match status" value="1"/>
</dbReference>
<proteinExistence type="predicted"/>
<evidence type="ECO:0000313" key="1">
    <source>
        <dbReference type="EMBL" id="PIO97628.1"/>
    </source>
</evidence>